<dbReference type="InterPro" id="IPR029044">
    <property type="entry name" value="Nucleotide-diphossugar_trans"/>
</dbReference>
<sequence length="214" mass="24285">MRPLTNKRPKPLLKINGKPIIDYILESFPTEINEVIISVKYLAGQIKKHVNKKSGFKVKYVLGSDKGSAYSFIAARKHLYDERFLVVQGDDIPHPDDIANCLKKDLSYLTFESHNPQAHGIGYLRKDGSIKKIIEKPKKTTSTLGVNGVMVLNTNIFNYSPTLIRGEYYFSTMIGAFVRDHKVFPVKARDFIGDITTPGDLIRVENILKKSHHR</sequence>
<evidence type="ECO:0000256" key="1">
    <source>
        <dbReference type="ARBA" id="ARBA00022679"/>
    </source>
</evidence>
<dbReference type="EMBL" id="LCFQ01000002">
    <property type="protein sequence ID" value="KKS98800.1"/>
    <property type="molecule type" value="Genomic_DNA"/>
</dbReference>
<accession>A0A0G1DLQ9</accession>
<keyword evidence="1 4" id="KW-0808">Transferase</keyword>
<name>A0A0G1DLQ9_9BACT</name>
<dbReference type="PANTHER" id="PTHR43584">
    <property type="entry name" value="NUCLEOTIDYL TRANSFERASE"/>
    <property type="match status" value="1"/>
</dbReference>
<evidence type="ECO:0000259" key="3">
    <source>
        <dbReference type="Pfam" id="PF00483"/>
    </source>
</evidence>
<dbReference type="GO" id="GO:0016779">
    <property type="term" value="F:nucleotidyltransferase activity"/>
    <property type="evidence" value="ECO:0007669"/>
    <property type="project" value="UniProtKB-KW"/>
</dbReference>
<reference evidence="4 5" key="1">
    <citation type="journal article" date="2015" name="Nature">
        <title>rRNA introns, odd ribosomes, and small enigmatic genomes across a large radiation of phyla.</title>
        <authorList>
            <person name="Brown C.T."/>
            <person name="Hug L.A."/>
            <person name="Thomas B.C."/>
            <person name="Sharon I."/>
            <person name="Castelle C.J."/>
            <person name="Singh A."/>
            <person name="Wilkins M.J."/>
            <person name="Williams K.H."/>
            <person name="Banfield J.F."/>
        </authorList>
    </citation>
    <scope>NUCLEOTIDE SEQUENCE [LARGE SCALE GENOMIC DNA]</scope>
</reference>
<comment type="caution">
    <text evidence="4">The sequence shown here is derived from an EMBL/GenBank/DDBJ whole genome shotgun (WGS) entry which is preliminary data.</text>
</comment>
<dbReference type="InterPro" id="IPR005835">
    <property type="entry name" value="NTP_transferase_dom"/>
</dbReference>
<organism evidence="4 5">
    <name type="scientific">Candidatus Woesebacteria bacterium GW2011_GWB1_43_14</name>
    <dbReference type="NCBI Taxonomy" id="1618578"/>
    <lineage>
        <taxon>Bacteria</taxon>
        <taxon>Candidatus Woeseibacteriota</taxon>
    </lineage>
</organism>
<dbReference type="Pfam" id="PF00483">
    <property type="entry name" value="NTP_transferase"/>
    <property type="match status" value="1"/>
</dbReference>
<evidence type="ECO:0000313" key="4">
    <source>
        <dbReference type="EMBL" id="KKS98800.1"/>
    </source>
</evidence>
<dbReference type="Gene3D" id="3.90.550.10">
    <property type="entry name" value="Spore Coat Polysaccharide Biosynthesis Protein SpsA, Chain A"/>
    <property type="match status" value="1"/>
</dbReference>
<proteinExistence type="predicted"/>
<keyword evidence="2" id="KW-0548">Nucleotidyltransferase</keyword>
<dbReference type="InterPro" id="IPR050065">
    <property type="entry name" value="GlmU-like"/>
</dbReference>
<dbReference type="STRING" id="1618578.UV74_C0002G0019"/>
<dbReference type="Proteomes" id="UP000034090">
    <property type="component" value="Unassembled WGS sequence"/>
</dbReference>
<feature type="domain" description="Nucleotidyl transferase" evidence="3">
    <location>
        <begin position="1"/>
        <end position="168"/>
    </location>
</feature>
<evidence type="ECO:0000313" key="5">
    <source>
        <dbReference type="Proteomes" id="UP000034090"/>
    </source>
</evidence>
<dbReference type="SUPFAM" id="SSF53448">
    <property type="entry name" value="Nucleotide-diphospho-sugar transferases"/>
    <property type="match status" value="1"/>
</dbReference>
<evidence type="ECO:0000256" key="2">
    <source>
        <dbReference type="ARBA" id="ARBA00022695"/>
    </source>
</evidence>
<dbReference type="AlphaFoldDB" id="A0A0G1DLQ9"/>
<dbReference type="PANTHER" id="PTHR43584:SF8">
    <property type="entry name" value="N-ACETYLMURAMATE ALPHA-1-PHOSPHATE URIDYLYLTRANSFERASE"/>
    <property type="match status" value="1"/>
</dbReference>
<protein>
    <submittedName>
        <fullName evidence="4">Glucose-1-phosphate thymidylyltransferase</fullName>
    </submittedName>
</protein>
<gene>
    <name evidence="4" type="ORF">UV74_C0002G0019</name>
</gene>